<dbReference type="InterPro" id="IPR039421">
    <property type="entry name" value="Type_1_exporter"/>
</dbReference>
<keyword evidence="9" id="KW-1185">Reference proteome</keyword>
<proteinExistence type="predicted"/>
<feature type="transmembrane region" description="Helical" evidence="5">
    <location>
        <begin position="18"/>
        <end position="42"/>
    </location>
</feature>
<evidence type="ECO:0000256" key="5">
    <source>
        <dbReference type="SAM" id="Phobius"/>
    </source>
</evidence>
<dbReference type="PROSITE" id="PS50893">
    <property type="entry name" value="ABC_TRANSPORTER_2"/>
    <property type="match status" value="1"/>
</dbReference>
<keyword evidence="4 5" id="KW-0472">Membrane</keyword>
<feature type="transmembrane region" description="Helical" evidence="5">
    <location>
        <begin position="129"/>
        <end position="150"/>
    </location>
</feature>
<dbReference type="EMBL" id="JAHLZF010000001">
    <property type="protein sequence ID" value="MBU6079664.1"/>
    <property type="molecule type" value="Genomic_DNA"/>
</dbReference>
<organism evidence="8 9">
    <name type="scientific">Allobacillus halotolerans</name>
    <dbReference type="NCBI Taxonomy" id="570278"/>
    <lineage>
        <taxon>Bacteria</taxon>
        <taxon>Bacillati</taxon>
        <taxon>Bacillota</taxon>
        <taxon>Bacilli</taxon>
        <taxon>Bacillales</taxon>
        <taxon>Bacillaceae</taxon>
        <taxon>Allobacillus</taxon>
    </lineage>
</organism>
<evidence type="ECO:0000259" key="6">
    <source>
        <dbReference type="PROSITE" id="PS50893"/>
    </source>
</evidence>
<protein>
    <submittedName>
        <fullName evidence="8">Thiol reductant ABC exporter subunit CydC</fullName>
    </submittedName>
</protein>
<feature type="transmembrane region" description="Helical" evidence="5">
    <location>
        <begin position="48"/>
        <end position="67"/>
    </location>
</feature>
<dbReference type="Pfam" id="PF00005">
    <property type="entry name" value="ABC_tran"/>
    <property type="match status" value="1"/>
</dbReference>
<dbReference type="RefSeq" id="WP_216686561.1">
    <property type="nucleotide sequence ID" value="NZ_CAUPKR010000001.1"/>
</dbReference>
<evidence type="ECO:0000256" key="1">
    <source>
        <dbReference type="ARBA" id="ARBA00004141"/>
    </source>
</evidence>
<dbReference type="InterPro" id="IPR003439">
    <property type="entry name" value="ABC_transporter-like_ATP-bd"/>
</dbReference>
<keyword evidence="3 5" id="KW-1133">Transmembrane helix</keyword>
<feature type="domain" description="ABC transmembrane type-1" evidence="7">
    <location>
        <begin position="19"/>
        <end position="288"/>
    </location>
</feature>
<dbReference type="Proteomes" id="UP000812672">
    <property type="component" value="Unassembled WGS sequence"/>
</dbReference>
<evidence type="ECO:0000256" key="3">
    <source>
        <dbReference type="ARBA" id="ARBA00022989"/>
    </source>
</evidence>
<keyword evidence="2 5" id="KW-0812">Transmembrane</keyword>
<gene>
    <name evidence="8" type="primary">cydC</name>
    <name evidence="8" type="ORF">KQ486_01375</name>
</gene>
<evidence type="ECO:0000313" key="9">
    <source>
        <dbReference type="Proteomes" id="UP000812672"/>
    </source>
</evidence>
<dbReference type="Pfam" id="PF00664">
    <property type="entry name" value="ABC_membrane"/>
    <property type="match status" value="1"/>
</dbReference>
<dbReference type="InterPro" id="IPR014223">
    <property type="entry name" value="ABC_CydC/D"/>
</dbReference>
<feature type="transmembrane region" description="Helical" evidence="5">
    <location>
        <begin position="246"/>
        <end position="266"/>
    </location>
</feature>
<dbReference type="PANTHER" id="PTHR24221:SF653">
    <property type="entry name" value="TRANSPORT ATP-BINDING PROTEIN CYDC"/>
    <property type="match status" value="1"/>
</dbReference>
<dbReference type="NCBIfam" id="TIGR02868">
    <property type="entry name" value="CydC"/>
    <property type="match status" value="1"/>
</dbReference>
<comment type="subcellular location">
    <subcellularLocation>
        <location evidence="1">Membrane</location>
        <topology evidence="1">Multi-pass membrane protein</topology>
    </subcellularLocation>
</comment>
<evidence type="ECO:0000256" key="2">
    <source>
        <dbReference type="ARBA" id="ARBA00022692"/>
    </source>
</evidence>
<name>A0ABS6GKE9_9BACI</name>
<dbReference type="PROSITE" id="PS00211">
    <property type="entry name" value="ABC_TRANSPORTER_1"/>
    <property type="match status" value="1"/>
</dbReference>
<dbReference type="SMART" id="SM00382">
    <property type="entry name" value="AAA"/>
    <property type="match status" value="1"/>
</dbReference>
<dbReference type="InterPro" id="IPR017871">
    <property type="entry name" value="ABC_transporter-like_CS"/>
</dbReference>
<evidence type="ECO:0000256" key="4">
    <source>
        <dbReference type="ARBA" id="ARBA00023136"/>
    </source>
</evidence>
<reference evidence="8 9" key="1">
    <citation type="journal article" date="2011" name="Int. J. Syst. Evol. Microbiol.">
        <title>Allobacillus halotolerans gen. nov., sp. nov. isolated from shrimp paste.</title>
        <authorList>
            <person name="Sheu S.Y."/>
            <person name="Arun A.B."/>
            <person name="Jiang S.R."/>
            <person name="Young C.C."/>
            <person name="Chen W.M."/>
        </authorList>
    </citation>
    <scope>NUCLEOTIDE SEQUENCE [LARGE SCALE GENOMIC DNA]</scope>
    <source>
        <strain evidence="8 9">LMG 24826</strain>
    </source>
</reference>
<accession>A0ABS6GKE9</accession>
<feature type="transmembrane region" description="Helical" evidence="5">
    <location>
        <begin position="156"/>
        <end position="181"/>
    </location>
</feature>
<dbReference type="InterPro" id="IPR011527">
    <property type="entry name" value="ABC1_TM_dom"/>
</dbReference>
<feature type="domain" description="ABC transporter" evidence="6">
    <location>
        <begin position="331"/>
        <end position="560"/>
    </location>
</feature>
<dbReference type="PROSITE" id="PS50929">
    <property type="entry name" value="ABC_TM1F"/>
    <property type="match status" value="1"/>
</dbReference>
<comment type="caution">
    <text evidence="8">The sequence shown here is derived from an EMBL/GenBank/DDBJ whole genome shotgun (WGS) entry which is preliminary data.</text>
</comment>
<evidence type="ECO:0000259" key="7">
    <source>
        <dbReference type="PROSITE" id="PS50929"/>
    </source>
</evidence>
<evidence type="ECO:0000313" key="8">
    <source>
        <dbReference type="EMBL" id="MBU6079664.1"/>
    </source>
</evidence>
<sequence length="566" mass="64429">MTNLRVVINEILKEKKDVLLSVLFGFIAGMAAIGLFSASGYLLSKAAIGVPLTALTVVIAIVKLLGVTRAFSRYGERYYSHRASFTVLGHIRKTFYRRLDQSFSTLMQKYQSGDLLSRMVGDIESLQTYFLRVLYPPMLLFFIFLTTIFFASFFSFWVAAILFIGFILQILVLPTLFYWWLMKTKSTVRMDRTTLSNDAGEYFFGYKELKIFQHEKTQKNALIKASDQYERSSFNQKRKERLHQTIYTWVGYFIIWLVLAAGAYFVSDGDLNGIYLAVFLLLSITLFENSEVLSALPIHLANSQEVSERLSEVEPTGHEDMKTTVSSLGSLQMEQLTFSYPNALSPALLDVSFILNRGSKTAIVGPSGSGKSTIIDLVLGIESTQDGRILWNNELVEKLEPSSLWKHSNVVLQESHFFYGTVRDNLFADSTHTDADMLKVLERVNLSYLDLDSLVLEKGSNLSGGEKQRLAVARTLLKPEAELWLLDEPTSSLDTKNKDNIYRQLWNETEDKTMLLITHELTHLEDMDQIIVLQEGKIVESGTYEELMKRQGEFFQMKQIEDSVLL</sequence>
<dbReference type="CDD" id="cd03228">
    <property type="entry name" value="ABCC_MRP_Like"/>
    <property type="match status" value="1"/>
</dbReference>
<dbReference type="PANTHER" id="PTHR24221">
    <property type="entry name" value="ATP-BINDING CASSETTE SUB-FAMILY B"/>
    <property type="match status" value="1"/>
</dbReference>
<dbReference type="InterPro" id="IPR003593">
    <property type="entry name" value="AAA+_ATPase"/>
</dbReference>